<feature type="coiled-coil region" evidence="1">
    <location>
        <begin position="207"/>
        <end position="241"/>
    </location>
</feature>
<dbReference type="HOGENOM" id="CLU_013929_6_0_1"/>
<reference evidence="4 5" key="1">
    <citation type="journal article" date="2012" name="PLoS Pathog.">
        <title>Diverse lifestyles and strategies of plant pathogenesis encoded in the genomes of eighteen Dothideomycetes fungi.</title>
        <authorList>
            <person name="Ohm R.A."/>
            <person name="Feau N."/>
            <person name="Henrissat B."/>
            <person name="Schoch C.L."/>
            <person name="Horwitz B.A."/>
            <person name="Barry K.W."/>
            <person name="Condon B.J."/>
            <person name="Copeland A.C."/>
            <person name="Dhillon B."/>
            <person name="Glaser F."/>
            <person name="Hesse C.N."/>
            <person name="Kosti I."/>
            <person name="LaButti K."/>
            <person name="Lindquist E.A."/>
            <person name="Lucas S."/>
            <person name="Salamov A.A."/>
            <person name="Bradshaw R.E."/>
            <person name="Ciuffetti L."/>
            <person name="Hamelin R.C."/>
            <person name="Kema G.H.J."/>
            <person name="Lawrence C."/>
            <person name="Scott J.A."/>
            <person name="Spatafora J.W."/>
            <person name="Turgeon B.G."/>
            <person name="de Wit P.J.G.M."/>
            <person name="Zhong S."/>
            <person name="Goodwin S.B."/>
            <person name="Grigoriev I.V."/>
        </authorList>
    </citation>
    <scope>NUCLEOTIDE SEQUENCE [LARGE SCALE GENOMIC DNA]</scope>
    <source>
        <strain evidence="5">28A</strain>
    </source>
</reference>
<dbReference type="PANTHER" id="PTHR19303">
    <property type="entry name" value="TRANSPOSON"/>
    <property type="match status" value="1"/>
</dbReference>
<evidence type="ECO:0000256" key="2">
    <source>
        <dbReference type="SAM" id="MobiDB-lite"/>
    </source>
</evidence>
<dbReference type="GeneID" id="19399314"/>
<dbReference type="AlphaFoldDB" id="R0JMG1"/>
<keyword evidence="1" id="KW-0175">Coiled coil</keyword>
<feature type="domain" description="DDE-1" evidence="3">
    <location>
        <begin position="55"/>
        <end position="149"/>
    </location>
</feature>
<dbReference type="PANTHER" id="PTHR19303:SF74">
    <property type="entry name" value="POGO TRANSPOSABLE ELEMENT WITH KRAB DOMAIN"/>
    <property type="match status" value="1"/>
</dbReference>
<name>R0JMG1_EXST2</name>
<evidence type="ECO:0000259" key="3">
    <source>
        <dbReference type="Pfam" id="PF03184"/>
    </source>
</evidence>
<proteinExistence type="predicted"/>
<feature type="compositionally biased region" description="Basic and acidic residues" evidence="2">
    <location>
        <begin position="302"/>
        <end position="311"/>
    </location>
</feature>
<gene>
    <name evidence="4" type="ORF">SETTUDRAFT_164973</name>
</gene>
<dbReference type="Proteomes" id="UP000016935">
    <property type="component" value="Unassembled WGS sequence"/>
</dbReference>
<accession>R0JMG1</accession>
<dbReference type="STRING" id="671987.R0JMG1"/>
<protein>
    <recommendedName>
        <fullName evidence="3">DDE-1 domain-containing protein</fullName>
    </recommendedName>
</protein>
<dbReference type="RefSeq" id="XP_008029570.1">
    <property type="nucleotide sequence ID" value="XM_008031379.1"/>
</dbReference>
<dbReference type="InterPro" id="IPR050863">
    <property type="entry name" value="CenT-Element_Derived"/>
</dbReference>
<dbReference type="EMBL" id="KB908844">
    <property type="protein sequence ID" value="EOA82428.1"/>
    <property type="molecule type" value="Genomic_DNA"/>
</dbReference>
<dbReference type="Pfam" id="PF03184">
    <property type="entry name" value="DDE_1"/>
    <property type="match status" value="1"/>
</dbReference>
<organism evidence="4 5">
    <name type="scientific">Exserohilum turcicum (strain 28A)</name>
    <name type="common">Northern leaf blight fungus</name>
    <name type="synonym">Setosphaeria turcica</name>
    <dbReference type="NCBI Taxonomy" id="671987"/>
    <lineage>
        <taxon>Eukaryota</taxon>
        <taxon>Fungi</taxon>
        <taxon>Dikarya</taxon>
        <taxon>Ascomycota</taxon>
        <taxon>Pezizomycotina</taxon>
        <taxon>Dothideomycetes</taxon>
        <taxon>Pleosporomycetidae</taxon>
        <taxon>Pleosporales</taxon>
        <taxon>Pleosporineae</taxon>
        <taxon>Pleosporaceae</taxon>
        <taxon>Exserohilum</taxon>
    </lineage>
</organism>
<sequence>MDEKGSLLGSTTRSKRVEWITVLACVCADGSAVDPCVIYEGKVGLRDSWVRDLEMLILDGHGSYVSPEFIKYCYSHRIILSIFPPHATHTLQPLDVVLYGPLSAAYSKELSEFIRRSQALLQMQKSDFLRLFWVAYTSTFTTDNILSSFAATRLHPRDPEVVLKRFKTTTSQRDNNLKSRELGDGDSWRTLSRLFDVAVPDRSTAAAKELRQALHSLQVNNELLHVEIDELRGEIATKKQRPKHNRVLDLQQHQEYQSLAVAQEIAKVAREKEREAKAAQLAAARAQKEQDRLAATTKKSRDKQSTPKREASSSQNTKTAKRRRVVGCESGDGVAPPPAKPSTKTTTRGRNIKLPAKYI</sequence>
<reference evidence="4 5" key="2">
    <citation type="journal article" date="2013" name="PLoS Genet.">
        <title>Comparative genome structure, secondary metabolite, and effector coding capacity across Cochliobolus pathogens.</title>
        <authorList>
            <person name="Condon B.J."/>
            <person name="Leng Y."/>
            <person name="Wu D."/>
            <person name="Bushley K.E."/>
            <person name="Ohm R.A."/>
            <person name="Otillar R."/>
            <person name="Martin J."/>
            <person name="Schackwitz W."/>
            <person name="Grimwood J."/>
            <person name="MohdZainudin N."/>
            <person name="Xue C."/>
            <person name="Wang R."/>
            <person name="Manning V.A."/>
            <person name="Dhillon B."/>
            <person name="Tu Z.J."/>
            <person name="Steffenson B.J."/>
            <person name="Salamov A."/>
            <person name="Sun H."/>
            <person name="Lowry S."/>
            <person name="LaButti K."/>
            <person name="Han J."/>
            <person name="Copeland A."/>
            <person name="Lindquist E."/>
            <person name="Barry K."/>
            <person name="Schmutz J."/>
            <person name="Baker S.E."/>
            <person name="Ciuffetti L.M."/>
            <person name="Grigoriev I.V."/>
            <person name="Zhong S."/>
            <person name="Turgeon B.G."/>
        </authorList>
    </citation>
    <scope>NUCLEOTIDE SEQUENCE [LARGE SCALE GENOMIC DNA]</scope>
    <source>
        <strain evidence="5">28A</strain>
    </source>
</reference>
<feature type="region of interest" description="Disordered" evidence="2">
    <location>
        <begin position="279"/>
        <end position="359"/>
    </location>
</feature>
<dbReference type="GO" id="GO:0005634">
    <property type="term" value="C:nucleus"/>
    <property type="evidence" value="ECO:0007669"/>
    <property type="project" value="TreeGrafter"/>
</dbReference>
<keyword evidence="5" id="KW-1185">Reference proteome</keyword>
<evidence type="ECO:0000313" key="5">
    <source>
        <dbReference type="Proteomes" id="UP000016935"/>
    </source>
</evidence>
<dbReference type="GO" id="GO:0003677">
    <property type="term" value="F:DNA binding"/>
    <property type="evidence" value="ECO:0007669"/>
    <property type="project" value="TreeGrafter"/>
</dbReference>
<evidence type="ECO:0000256" key="1">
    <source>
        <dbReference type="SAM" id="Coils"/>
    </source>
</evidence>
<evidence type="ECO:0000313" key="4">
    <source>
        <dbReference type="EMBL" id="EOA82428.1"/>
    </source>
</evidence>
<dbReference type="InterPro" id="IPR004875">
    <property type="entry name" value="DDE_SF_endonuclease_dom"/>
</dbReference>
<dbReference type="OrthoDB" id="3695345at2759"/>